<feature type="region of interest" description="Disordered" evidence="1">
    <location>
        <begin position="1"/>
        <end position="38"/>
    </location>
</feature>
<evidence type="ECO:0000313" key="3">
    <source>
        <dbReference type="Proteomes" id="UP001200034"/>
    </source>
</evidence>
<keyword evidence="3" id="KW-1185">Reference proteome</keyword>
<proteinExistence type="predicted"/>
<dbReference type="AlphaFoldDB" id="A0AAD4PSR8"/>
<evidence type="ECO:0000313" key="2">
    <source>
        <dbReference type="EMBL" id="KAH8387929.1"/>
    </source>
</evidence>
<dbReference type="Proteomes" id="UP001200034">
    <property type="component" value="Unassembled WGS sequence"/>
</dbReference>
<name>A0AAD4PSR8_9MUSC</name>
<feature type="region of interest" description="Disordered" evidence="1">
    <location>
        <begin position="78"/>
        <end position="109"/>
    </location>
</feature>
<comment type="caution">
    <text evidence="2">The sequence shown here is derived from an EMBL/GenBank/DDBJ whole genome shotgun (WGS) entry which is preliminary data.</text>
</comment>
<sequence length="109" mass="12141">MDKKPKKQYVKPSKRYEDSSSSELERDAPENTSRRSGMRFSTIQEFLDSLNTATTAVGALKGLDQISLENYQKCMLGQARNAEDKAKGDAEPKRLGGEPDDITLQDAKD</sequence>
<gene>
    <name evidence="2" type="ORF">KR093_010370</name>
</gene>
<feature type="compositionally biased region" description="Basic residues" evidence="1">
    <location>
        <begin position="1"/>
        <end position="13"/>
    </location>
</feature>
<organism evidence="2 3">
    <name type="scientific">Drosophila rubida</name>
    <dbReference type="NCBI Taxonomy" id="30044"/>
    <lineage>
        <taxon>Eukaryota</taxon>
        <taxon>Metazoa</taxon>
        <taxon>Ecdysozoa</taxon>
        <taxon>Arthropoda</taxon>
        <taxon>Hexapoda</taxon>
        <taxon>Insecta</taxon>
        <taxon>Pterygota</taxon>
        <taxon>Neoptera</taxon>
        <taxon>Endopterygota</taxon>
        <taxon>Diptera</taxon>
        <taxon>Brachycera</taxon>
        <taxon>Muscomorpha</taxon>
        <taxon>Ephydroidea</taxon>
        <taxon>Drosophilidae</taxon>
        <taxon>Drosophila</taxon>
    </lineage>
</organism>
<feature type="compositionally biased region" description="Basic and acidic residues" evidence="1">
    <location>
        <begin position="14"/>
        <end position="33"/>
    </location>
</feature>
<feature type="compositionally biased region" description="Basic and acidic residues" evidence="1">
    <location>
        <begin position="81"/>
        <end position="97"/>
    </location>
</feature>
<reference evidence="2" key="1">
    <citation type="journal article" date="2021" name="Mol. Ecol. Resour.">
        <title>Phylogenomic analyses of the genus Drosophila reveals genomic signals of climate adaptation.</title>
        <authorList>
            <person name="Li F."/>
            <person name="Rane R.V."/>
            <person name="Luria V."/>
            <person name="Xiong Z."/>
            <person name="Chen J."/>
            <person name="Li Z."/>
            <person name="Catullo R.A."/>
            <person name="Griffin P.C."/>
            <person name="Schiffer M."/>
            <person name="Pearce S."/>
            <person name="Lee S.F."/>
            <person name="McElroy K."/>
            <person name="Stocker A."/>
            <person name="Shirriffs J."/>
            <person name="Cockerell F."/>
            <person name="Coppin C."/>
            <person name="Sgro C.M."/>
            <person name="Karger A."/>
            <person name="Cain J.W."/>
            <person name="Weber J.A."/>
            <person name="Santpere G."/>
            <person name="Kirschner M.W."/>
            <person name="Hoffmann A.A."/>
            <person name="Oakeshott J.G."/>
            <person name="Zhang G."/>
        </authorList>
    </citation>
    <scope>NUCLEOTIDE SEQUENCE</scope>
    <source>
        <strain evidence="2">BGI-SZ-2011g</strain>
    </source>
</reference>
<dbReference type="EMBL" id="JAJJHW010000095">
    <property type="protein sequence ID" value="KAH8387929.1"/>
    <property type="molecule type" value="Genomic_DNA"/>
</dbReference>
<protein>
    <submittedName>
        <fullName evidence="2">Uncharacterized protein</fullName>
    </submittedName>
</protein>
<evidence type="ECO:0000256" key="1">
    <source>
        <dbReference type="SAM" id="MobiDB-lite"/>
    </source>
</evidence>
<accession>A0AAD4PSR8</accession>